<dbReference type="GO" id="GO:0016567">
    <property type="term" value="P:protein ubiquitination"/>
    <property type="evidence" value="ECO:0007669"/>
    <property type="project" value="TreeGrafter"/>
</dbReference>
<evidence type="ECO:0000313" key="4">
    <source>
        <dbReference type="EMBL" id="OMJ70671.1"/>
    </source>
</evidence>
<reference evidence="4 5" key="1">
    <citation type="submission" date="2016-11" db="EMBL/GenBank/DDBJ databases">
        <title>The macronuclear genome of Stentor coeruleus: a giant cell with tiny introns.</title>
        <authorList>
            <person name="Slabodnick M."/>
            <person name="Ruby J.G."/>
            <person name="Reiff S.B."/>
            <person name="Swart E.C."/>
            <person name="Gosai S."/>
            <person name="Prabakaran S."/>
            <person name="Witkowska E."/>
            <person name="Larue G.E."/>
            <person name="Fisher S."/>
            <person name="Freeman R.M."/>
            <person name="Gunawardena J."/>
            <person name="Chu W."/>
            <person name="Stover N.A."/>
            <person name="Gregory B.D."/>
            <person name="Nowacki M."/>
            <person name="Derisi J."/>
            <person name="Roy S.W."/>
            <person name="Marshall W.F."/>
            <person name="Sood P."/>
        </authorList>
    </citation>
    <scope>NUCLEOTIDE SEQUENCE [LARGE SCALE GENOMIC DNA]</scope>
    <source>
        <strain evidence="4">WM001</strain>
    </source>
</reference>
<dbReference type="InterPro" id="IPR057634">
    <property type="entry name" value="PAH_ZNF598/HEL2"/>
</dbReference>
<dbReference type="InterPro" id="IPR013087">
    <property type="entry name" value="Znf_C2H2_type"/>
</dbReference>
<proteinExistence type="predicted"/>
<dbReference type="Proteomes" id="UP000187209">
    <property type="component" value="Unassembled WGS sequence"/>
</dbReference>
<dbReference type="InterPro" id="IPR044288">
    <property type="entry name" value="ZNF598/HEL2"/>
</dbReference>
<dbReference type="Pfam" id="PF25447">
    <property type="entry name" value="RING_ZNF598"/>
    <property type="match status" value="1"/>
</dbReference>
<keyword evidence="1" id="KW-0862">Zinc</keyword>
<keyword evidence="1" id="KW-0863">Zinc-finger</keyword>
<dbReference type="Pfam" id="PF23230">
    <property type="entry name" value="zf-C2H2_13"/>
    <property type="match status" value="1"/>
</dbReference>
<accession>A0A1R2B1L1</accession>
<protein>
    <recommendedName>
        <fullName evidence="3">RING-type domain-containing protein</fullName>
    </recommendedName>
</protein>
<feature type="domain" description="RING-type" evidence="3">
    <location>
        <begin position="6"/>
        <end position="47"/>
    </location>
</feature>
<dbReference type="OrthoDB" id="3838338at2759"/>
<dbReference type="GO" id="GO:0008270">
    <property type="term" value="F:zinc ion binding"/>
    <property type="evidence" value="ECO:0007669"/>
    <property type="project" value="UniProtKB-KW"/>
</dbReference>
<gene>
    <name evidence="4" type="ORF">SteCoe_31300</name>
</gene>
<keyword evidence="1" id="KW-0479">Metal-binding</keyword>
<dbReference type="EMBL" id="MPUH01001064">
    <property type="protein sequence ID" value="OMJ70671.1"/>
    <property type="molecule type" value="Genomic_DNA"/>
</dbReference>
<dbReference type="GO" id="GO:0061630">
    <property type="term" value="F:ubiquitin protein ligase activity"/>
    <property type="evidence" value="ECO:0007669"/>
    <property type="project" value="InterPro"/>
</dbReference>
<dbReference type="InterPro" id="IPR001841">
    <property type="entry name" value="Znf_RING"/>
</dbReference>
<name>A0A1R2B1L1_9CILI</name>
<evidence type="ECO:0000313" key="5">
    <source>
        <dbReference type="Proteomes" id="UP000187209"/>
    </source>
</evidence>
<dbReference type="PANTHER" id="PTHR22938">
    <property type="entry name" value="ZINC FINGER PROTEIN 598"/>
    <property type="match status" value="1"/>
</dbReference>
<dbReference type="GO" id="GO:0072344">
    <property type="term" value="P:rescue of stalled ribosome"/>
    <property type="evidence" value="ECO:0007669"/>
    <property type="project" value="InterPro"/>
</dbReference>
<keyword evidence="5" id="KW-1185">Reference proteome</keyword>
<sequence length="706" mass="81803">MEQLTCWVCCKDLGFHALGACGHNDMCLYCACRLRILLKDYKCPICKTNLPKVLITKNPNAKLEDYPELEVCKNDYGILCDSSEAQEAFTKIQSFNCWLPNCRNPKNHTLAQLTKHIESHKLKFCRTCLNGRLIFIWEQKVYNNQELKRHLQFGDDDIPPHRQCLFCNSTHYDESELRSHLESKHYFCNVCEGKNYVYYQDYEKLKLHFQKSHYMCHDPSCAESRFAVFKTPYELQAHTYNIHTDKDRLSKAQKQQFTSIQILEEEPTRPNTEGVDFSGQFTVKKVAEEEKHTKNNSKNYKTKNYVIKKKKQEIVDYKTLPKQAEKEVIQMIKEAMSHNPTNYDQFKSFAIQFNKSQIPAEVLLKKFIELAGTNQGEILFPVLITTLKSNDKQEELHREYVKYMEGKQNVSSDGKCCNKFSDCTYDASLFRILTEVIEAELSSRPEEKTKKALFMHPSQLIQMAAIIDRMQLGDMCKLMFIMNFGVIDKAKSSILNMIERANDKQFNEGLQVKYEDFFLKDIESQHLYVIHKYSEMCLAKLQGRPLKEDSKLLNNWDEAKTTKKAEDQEEEEEEKKDEMNWASVLVKKSAKAPSNIEKNFPSLASPMPNEQKSWAKGPSVGFSAKTGGSYIANSAFPNIENTFPSLENSFPTLAAEKGPKKVVEEKVEIPSNPIVTSNQTQNELEFLKEKGFHITQSKRNRKKKHK</sequence>
<dbReference type="InterPro" id="IPR056437">
    <property type="entry name" value="Znf-C2H2_ZNF598/HEL2"/>
</dbReference>
<dbReference type="SMART" id="SM00355">
    <property type="entry name" value="ZnF_C2H2"/>
    <property type="match status" value="4"/>
</dbReference>
<evidence type="ECO:0000256" key="2">
    <source>
        <dbReference type="SAM" id="MobiDB-lite"/>
    </source>
</evidence>
<dbReference type="PROSITE" id="PS50089">
    <property type="entry name" value="ZF_RING_2"/>
    <property type="match status" value="1"/>
</dbReference>
<comment type="caution">
    <text evidence="4">The sequence shown here is derived from an EMBL/GenBank/DDBJ whole genome shotgun (WGS) entry which is preliminary data.</text>
</comment>
<feature type="region of interest" description="Disordered" evidence="2">
    <location>
        <begin position="558"/>
        <end position="579"/>
    </location>
</feature>
<dbReference type="GO" id="GO:0043022">
    <property type="term" value="F:ribosome binding"/>
    <property type="evidence" value="ECO:0007669"/>
    <property type="project" value="TreeGrafter"/>
</dbReference>
<dbReference type="AlphaFoldDB" id="A0A1R2B1L1"/>
<organism evidence="4 5">
    <name type="scientific">Stentor coeruleus</name>
    <dbReference type="NCBI Taxonomy" id="5963"/>
    <lineage>
        <taxon>Eukaryota</taxon>
        <taxon>Sar</taxon>
        <taxon>Alveolata</taxon>
        <taxon>Ciliophora</taxon>
        <taxon>Postciliodesmatophora</taxon>
        <taxon>Heterotrichea</taxon>
        <taxon>Heterotrichida</taxon>
        <taxon>Stentoridae</taxon>
        <taxon>Stentor</taxon>
    </lineage>
</organism>
<evidence type="ECO:0000256" key="1">
    <source>
        <dbReference type="PROSITE-ProRule" id="PRU00175"/>
    </source>
</evidence>
<evidence type="ECO:0000259" key="3">
    <source>
        <dbReference type="PROSITE" id="PS50089"/>
    </source>
</evidence>
<dbReference type="Pfam" id="PF23202">
    <property type="entry name" value="PAH_ZNF598"/>
    <property type="match status" value="1"/>
</dbReference>
<dbReference type="PANTHER" id="PTHR22938:SF0">
    <property type="entry name" value="E3 UBIQUITIN-PROTEIN LIGASE ZNF598"/>
    <property type="match status" value="1"/>
</dbReference>